<evidence type="ECO:0000313" key="2">
    <source>
        <dbReference type="Proteomes" id="UP000248057"/>
    </source>
</evidence>
<proteinExistence type="predicted"/>
<organism evidence="1 2">
    <name type="scientific">Hungatella effluvii</name>
    <dbReference type="NCBI Taxonomy" id="1096246"/>
    <lineage>
        <taxon>Bacteria</taxon>
        <taxon>Bacillati</taxon>
        <taxon>Bacillota</taxon>
        <taxon>Clostridia</taxon>
        <taxon>Lachnospirales</taxon>
        <taxon>Lachnospiraceae</taxon>
        <taxon>Hungatella</taxon>
    </lineage>
</organism>
<accession>A0A2V3Y1P1</accession>
<evidence type="ECO:0000313" key="1">
    <source>
        <dbReference type="EMBL" id="PXX52037.1"/>
    </source>
</evidence>
<dbReference type="EMBL" id="QJKD01000008">
    <property type="protein sequence ID" value="PXX52037.1"/>
    <property type="molecule type" value="Genomic_DNA"/>
</dbReference>
<protein>
    <submittedName>
        <fullName evidence="1">Uncharacterized protein</fullName>
    </submittedName>
</protein>
<dbReference type="RefSeq" id="WP_167437620.1">
    <property type="nucleotide sequence ID" value="NZ_QJKD01000008.1"/>
</dbReference>
<dbReference type="Proteomes" id="UP000248057">
    <property type="component" value="Unassembled WGS sequence"/>
</dbReference>
<gene>
    <name evidence="1" type="ORF">DFR60_108122</name>
</gene>
<comment type="caution">
    <text evidence="1">The sequence shown here is derived from an EMBL/GenBank/DDBJ whole genome shotgun (WGS) entry which is preliminary data.</text>
</comment>
<dbReference type="AlphaFoldDB" id="A0A2V3Y1P1"/>
<reference evidence="1 2" key="1">
    <citation type="submission" date="2018-05" db="EMBL/GenBank/DDBJ databases">
        <title>Genomic Encyclopedia of Type Strains, Phase IV (KMG-IV): sequencing the most valuable type-strain genomes for metagenomic binning, comparative biology and taxonomic classification.</title>
        <authorList>
            <person name="Goeker M."/>
        </authorList>
    </citation>
    <scope>NUCLEOTIDE SEQUENCE [LARGE SCALE GENOMIC DNA]</scope>
    <source>
        <strain evidence="1 2">DSM 24995</strain>
    </source>
</reference>
<keyword evidence="2" id="KW-1185">Reference proteome</keyword>
<sequence length="53" mass="6188">MELDDLKELIFDFLNESDGSLIADIETMERENTFIVKTVGGNTFEIEFRECRI</sequence>
<name>A0A2V3Y1P1_9FIRM</name>
<dbReference type="GeneID" id="86065233"/>